<dbReference type="Proteomes" id="UP000472274">
    <property type="component" value="Unplaced"/>
</dbReference>
<dbReference type="PANTHER" id="PTHR46402">
    <property type="entry name" value="SET AND MYND DOMAIN-CONTAINING PROTEIN 5"/>
    <property type="match status" value="1"/>
</dbReference>
<evidence type="ECO:0000256" key="1">
    <source>
        <dbReference type="ARBA" id="ARBA00022603"/>
    </source>
</evidence>
<organism evidence="4 5">
    <name type="scientific">Terrapene triunguis</name>
    <name type="common">Three-toed box turtle</name>
    <dbReference type="NCBI Taxonomy" id="2587831"/>
    <lineage>
        <taxon>Eukaryota</taxon>
        <taxon>Metazoa</taxon>
        <taxon>Chordata</taxon>
        <taxon>Craniata</taxon>
        <taxon>Vertebrata</taxon>
        <taxon>Euteleostomi</taxon>
        <taxon>Archelosauria</taxon>
        <taxon>Testudinata</taxon>
        <taxon>Testudines</taxon>
        <taxon>Cryptodira</taxon>
        <taxon>Durocryptodira</taxon>
        <taxon>Testudinoidea</taxon>
        <taxon>Emydidae</taxon>
        <taxon>Terrapene</taxon>
    </lineage>
</organism>
<dbReference type="GO" id="GO:0032259">
    <property type="term" value="P:methylation"/>
    <property type="evidence" value="ECO:0007669"/>
    <property type="project" value="UniProtKB-KW"/>
</dbReference>
<reference evidence="4" key="1">
    <citation type="submission" date="2025-08" db="UniProtKB">
        <authorList>
            <consortium name="Ensembl"/>
        </authorList>
    </citation>
    <scope>IDENTIFICATION</scope>
</reference>
<keyword evidence="5" id="KW-1185">Reference proteome</keyword>
<dbReference type="GO" id="GO:0042799">
    <property type="term" value="F:histone H4K20 methyltransferase activity"/>
    <property type="evidence" value="ECO:0007669"/>
    <property type="project" value="TreeGrafter"/>
</dbReference>
<sequence>MAASMGDLFCFCADPAGPARARVEVRFISSLKGKGLFATRNIHKGETIFVEKPVVSSQFLWNALYRYKGERRVIGFKTRGTLSSPTLMSCITKP</sequence>
<dbReference type="PANTHER" id="PTHR46402:SF2">
    <property type="entry name" value="HISTONE-LYSINE N-TRIMETHYLTRANSFERASE SMYD5"/>
    <property type="match status" value="1"/>
</dbReference>
<accession>A0A674IR73</accession>
<evidence type="ECO:0000256" key="2">
    <source>
        <dbReference type="ARBA" id="ARBA00022679"/>
    </source>
</evidence>
<dbReference type="InParanoid" id="A0A674IR73"/>
<name>A0A674IR73_9SAUR</name>
<dbReference type="GeneTree" id="ENSGT00940000175077"/>
<dbReference type="AlphaFoldDB" id="A0A674IR73"/>
<evidence type="ECO:0000256" key="3">
    <source>
        <dbReference type="ARBA" id="ARBA00022691"/>
    </source>
</evidence>
<evidence type="ECO:0000313" key="5">
    <source>
        <dbReference type="Proteomes" id="UP000472274"/>
    </source>
</evidence>
<keyword evidence="1" id="KW-0489">Methyltransferase</keyword>
<evidence type="ECO:0008006" key="6">
    <source>
        <dbReference type="Google" id="ProtNLM"/>
    </source>
</evidence>
<reference evidence="4" key="2">
    <citation type="submission" date="2025-09" db="UniProtKB">
        <authorList>
            <consortium name="Ensembl"/>
        </authorList>
    </citation>
    <scope>IDENTIFICATION</scope>
</reference>
<dbReference type="InterPro" id="IPR046341">
    <property type="entry name" value="SET_dom_sf"/>
</dbReference>
<dbReference type="Ensembl" id="ENSTMTT00000010318.1">
    <property type="protein sequence ID" value="ENSTMTP00000009984.1"/>
    <property type="gene ID" value="ENSTMTG00000007240.1"/>
</dbReference>
<evidence type="ECO:0000313" key="4">
    <source>
        <dbReference type="Ensembl" id="ENSTMTP00000009984.1"/>
    </source>
</evidence>
<keyword evidence="3" id="KW-0949">S-adenosyl-L-methionine</keyword>
<protein>
    <recommendedName>
        <fullName evidence="6">SET domain-containing protein</fullName>
    </recommendedName>
</protein>
<dbReference type="GO" id="GO:0045814">
    <property type="term" value="P:negative regulation of gene expression, epigenetic"/>
    <property type="evidence" value="ECO:0007669"/>
    <property type="project" value="TreeGrafter"/>
</dbReference>
<proteinExistence type="predicted"/>
<keyword evidence="2" id="KW-0808">Transferase</keyword>
<dbReference type="SUPFAM" id="SSF82199">
    <property type="entry name" value="SET domain"/>
    <property type="match status" value="1"/>
</dbReference>